<evidence type="ECO:0000313" key="4">
    <source>
        <dbReference type="Proteomes" id="UP001193734"/>
    </source>
</evidence>
<reference evidence="3 4" key="1">
    <citation type="submission" date="2020-05" db="EMBL/GenBank/DDBJ databases">
        <title>Distinct polysaccharide utilization as determinants for interspecies competition between intestinal Prevotella spp.</title>
        <authorList>
            <person name="Galvez E.J.C."/>
            <person name="Iljazovic A."/>
            <person name="Strowig T."/>
        </authorList>
    </citation>
    <scope>NUCLEOTIDE SEQUENCE [LARGE SCALE GENOMIC DNA]</scope>
    <source>
        <strain evidence="3 4">PROD</strain>
    </source>
</reference>
<dbReference type="EMBL" id="JABKKE010000005">
    <property type="protein sequence ID" value="NPE13626.1"/>
    <property type="molecule type" value="Genomic_DNA"/>
</dbReference>
<dbReference type="Proteomes" id="UP001193734">
    <property type="component" value="Unassembled WGS sequence"/>
</dbReference>
<proteinExistence type="predicted"/>
<dbReference type="PROSITE" id="PS51257">
    <property type="entry name" value="PROKAR_LIPOPROTEIN"/>
    <property type="match status" value="1"/>
</dbReference>
<name>A0ABX2AU18_9BACT</name>
<feature type="signal peptide" evidence="1">
    <location>
        <begin position="1"/>
        <end position="22"/>
    </location>
</feature>
<dbReference type="InterPro" id="IPR025665">
    <property type="entry name" value="Beta-barrel_OMP_2"/>
</dbReference>
<dbReference type="Pfam" id="PF13568">
    <property type="entry name" value="OMP_b-brl_2"/>
    <property type="match status" value="1"/>
</dbReference>
<feature type="chain" id="PRO_5045657742" evidence="1">
    <location>
        <begin position="23"/>
        <end position="222"/>
    </location>
</feature>
<dbReference type="GeneID" id="82157052"/>
<comment type="caution">
    <text evidence="3">The sequence shown here is derived from an EMBL/GenBank/DDBJ whole genome shotgun (WGS) entry which is preliminary data.</text>
</comment>
<protein>
    <submittedName>
        <fullName evidence="3">PorT family protein</fullName>
    </submittedName>
</protein>
<evidence type="ECO:0000259" key="2">
    <source>
        <dbReference type="Pfam" id="PF13568"/>
    </source>
</evidence>
<evidence type="ECO:0000313" key="3">
    <source>
        <dbReference type="EMBL" id="NPE13626.1"/>
    </source>
</evidence>
<gene>
    <name evidence="3" type="ORF">HPS55_04660</name>
</gene>
<dbReference type="RefSeq" id="WP_172178235.1">
    <property type="nucleotide sequence ID" value="NZ_CASGIA010000038.1"/>
</dbReference>
<organism evidence="3 4">
    <name type="scientific">Xylanibacter rodentium</name>
    <dbReference type="NCBI Taxonomy" id="2736289"/>
    <lineage>
        <taxon>Bacteria</taxon>
        <taxon>Pseudomonadati</taxon>
        <taxon>Bacteroidota</taxon>
        <taxon>Bacteroidia</taxon>
        <taxon>Bacteroidales</taxon>
        <taxon>Prevotellaceae</taxon>
        <taxon>Xylanibacter</taxon>
    </lineage>
</organism>
<feature type="domain" description="Outer membrane protein beta-barrel" evidence="2">
    <location>
        <begin position="22"/>
        <end position="201"/>
    </location>
</feature>
<evidence type="ECO:0000256" key="1">
    <source>
        <dbReference type="SAM" id="SignalP"/>
    </source>
</evidence>
<accession>A0ABX2AU18</accession>
<keyword evidence="1" id="KW-0732">Signal</keyword>
<sequence length="222" mass="23890">MKKQTLAAALLLGLACSNTAIAQKAAGTLTLQPKFGITFSNLTDADAYIPNFPTTIGHTTEIVLESKTKTGFVFGMEAEYQISKIFSVSGGALFSMQGCTYDKLAYNGTKVADLSVELNYISIPLLANVYVAKGLAIKAGLQPSLCVHGKQKIDIINGTGMSVSEDIPDMNDIDFSIPIGISYELGNIIVDARYNFGLTDIVKSENIKNRVLQLSLGYKFDI</sequence>
<keyword evidence="4" id="KW-1185">Reference proteome</keyword>